<sequence>YTVAPKIVPSHLKGEKWMSDEIERIENVYEKYNERFEVFFLSCGFPGEEKSRQDYIDMIKSLFYSKKHKGGKCLVE</sequence>
<dbReference type="InParanoid" id="A0A1X7SGJ1"/>
<organism evidence="1">
    <name type="scientific">Amphimedon queenslandica</name>
    <name type="common">Sponge</name>
    <dbReference type="NCBI Taxonomy" id="400682"/>
    <lineage>
        <taxon>Eukaryota</taxon>
        <taxon>Metazoa</taxon>
        <taxon>Porifera</taxon>
        <taxon>Demospongiae</taxon>
        <taxon>Heteroscleromorpha</taxon>
        <taxon>Haplosclerida</taxon>
        <taxon>Niphatidae</taxon>
        <taxon>Amphimedon</taxon>
    </lineage>
</organism>
<evidence type="ECO:0000313" key="1">
    <source>
        <dbReference type="EnsemblMetazoa" id="Aqu2.1.01204_001"/>
    </source>
</evidence>
<accession>A0A1X7SGJ1</accession>
<protein>
    <submittedName>
        <fullName evidence="1">Uncharacterized protein</fullName>
    </submittedName>
</protein>
<reference evidence="1" key="1">
    <citation type="submission" date="2017-05" db="UniProtKB">
        <authorList>
            <consortium name="EnsemblMetazoa"/>
        </authorList>
    </citation>
    <scope>IDENTIFICATION</scope>
</reference>
<dbReference type="AlphaFoldDB" id="A0A1X7SGJ1"/>
<proteinExistence type="predicted"/>
<name>A0A1X7SGJ1_AMPQE</name>
<dbReference type="EnsemblMetazoa" id="Aqu2.1.01204_001">
    <property type="protein sequence ID" value="Aqu2.1.01204_001"/>
    <property type="gene ID" value="Aqu2.1.01204"/>
</dbReference>